<feature type="chain" id="PRO_5046879963" description="Lipoprotein" evidence="1">
    <location>
        <begin position="19"/>
        <end position="244"/>
    </location>
</feature>
<protein>
    <recommendedName>
        <fullName evidence="4">Lipoprotein</fullName>
    </recommendedName>
</protein>
<name>A0ABY5ZLP6_9BACT</name>
<accession>A0ABY5ZLP6</accession>
<keyword evidence="3" id="KW-1185">Reference proteome</keyword>
<evidence type="ECO:0000256" key="1">
    <source>
        <dbReference type="SAM" id="SignalP"/>
    </source>
</evidence>
<sequence>MRKLIKKSWILLFALVFAATGCTPYKSQEVGFRVPSANPNMQVIGGAQVAAESYRDRNAARSAFGFDIIGAGIQPVQVVIDNQGGSALRIVPEQTFLIDDEGYMWNILDSRAAYERVEKSDEYARIGRGAGRGGMLGAAGGALVGAAIGIVSGENVASAAGKGAALGGAGGAVIGGAHELGSDEAGRAIARDLSNKELRNRPVGPGFLGRGFLFFPAEAGQPRQLRLQMLDVDSGEVYTRSFAL</sequence>
<feature type="signal peptide" evidence="1">
    <location>
        <begin position="1"/>
        <end position="18"/>
    </location>
</feature>
<reference evidence="2" key="1">
    <citation type="journal article" date="2022" name="Environ. Microbiol.">
        <title>Geoalkalibacter halelectricus SAP #1 sp. nov. possessing extracellular electron transfer and mineral#reducing capabilities from a haloalkaline environment.</title>
        <authorList>
            <person name="Yadav S."/>
            <person name="Singh R."/>
            <person name="Sundharam S.S."/>
            <person name="Chaudhary S."/>
            <person name="Krishnamurthi S."/>
            <person name="Patil S.A."/>
        </authorList>
    </citation>
    <scope>NUCLEOTIDE SEQUENCE</scope>
    <source>
        <strain evidence="2">SAP-1</strain>
    </source>
</reference>
<dbReference type="RefSeq" id="WP_260747088.1">
    <property type="nucleotide sequence ID" value="NZ_CP092109.1"/>
</dbReference>
<keyword evidence="1" id="KW-0732">Signal</keyword>
<organism evidence="2 3">
    <name type="scientific">Geoalkalibacter halelectricus</name>
    <dbReference type="NCBI Taxonomy" id="2847045"/>
    <lineage>
        <taxon>Bacteria</taxon>
        <taxon>Pseudomonadati</taxon>
        <taxon>Thermodesulfobacteriota</taxon>
        <taxon>Desulfuromonadia</taxon>
        <taxon>Desulfuromonadales</taxon>
        <taxon>Geoalkalibacteraceae</taxon>
        <taxon>Geoalkalibacter</taxon>
    </lineage>
</organism>
<dbReference type="PROSITE" id="PS51257">
    <property type="entry name" value="PROKAR_LIPOPROTEIN"/>
    <property type="match status" value="1"/>
</dbReference>
<dbReference type="EMBL" id="CP092109">
    <property type="protein sequence ID" value="UWZ78730.1"/>
    <property type="molecule type" value="Genomic_DNA"/>
</dbReference>
<evidence type="ECO:0000313" key="2">
    <source>
        <dbReference type="EMBL" id="UWZ78730.1"/>
    </source>
</evidence>
<proteinExistence type="predicted"/>
<gene>
    <name evidence="2" type="ORF">L9S41_13730</name>
</gene>
<evidence type="ECO:0000313" key="3">
    <source>
        <dbReference type="Proteomes" id="UP001060414"/>
    </source>
</evidence>
<dbReference type="Proteomes" id="UP001060414">
    <property type="component" value="Chromosome"/>
</dbReference>
<evidence type="ECO:0008006" key="4">
    <source>
        <dbReference type="Google" id="ProtNLM"/>
    </source>
</evidence>